<dbReference type="Pfam" id="PF04199">
    <property type="entry name" value="Cyclase"/>
    <property type="match status" value="1"/>
</dbReference>
<dbReference type="InterPro" id="IPR037175">
    <property type="entry name" value="KFase_sf"/>
</dbReference>
<dbReference type="RefSeq" id="WP_272139473.1">
    <property type="nucleotide sequence ID" value="NZ_JAQNDM010000002.1"/>
</dbReference>
<proteinExistence type="predicted"/>
<name>A0ABT5D985_9BACT</name>
<gene>
    <name evidence="2" type="ORF">POL68_17255</name>
</gene>
<keyword evidence="1" id="KW-0732">Signal</keyword>
<dbReference type="EMBL" id="JAQNDM010000002">
    <property type="protein sequence ID" value="MDC0710228.1"/>
    <property type="molecule type" value="Genomic_DNA"/>
</dbReference>
<comment type="caution">
    <text evidence="2">The sequence shown here is derived from an EMBL/GenBank/DDBJ whole genome shotgun (WGS) entry which is preliminary data.</text>
</comment>
<protein>
    <submittedName>
        <fullName evidence="2">Cyclase family protein</fullName>
    </submittedName>
</protein>
<dbReference type="PANTHER" id="PTHR34861">
    <property type="match status" value="1"/>
</dbReference>
<evidence type="ECO:0000256" key="1">
    <source>
        <dbReference type="SAM" id="SignalP"/>
    </source>
</evidence>
<evidence type="ECO:0000313" key="2">
    <source>
        <dbReference type="EMBL" id="MDC0710228.1"/>
    </source>
</evidence>
<dbReference type="SUPFAM" id="SSF102198">
    <property type="entry name" value="Putative cyclase"/>
    <property type="match status" value="1"/>
</dbReference>
<sequence>MTFLKRFLLTGALLGALPGAAQTSAAAPSFQTAQDIDAWKEKNRNWNRWGPEDQLGAVNLITPAKRKEAAKLVREGVSVSLAHPLETQKAEDVPSPLGHRMLFTGESPESQYTADALSLEFHGFTHTHLDALCHVFDHGKMYNGYPQSLVTAKGCAKLAVSALKDGILTRGVLIDIPALQGVAYLEPGTPIHAKDLEAWEKKTKVRVSSGDAVIIRTGRWARRAAVGPWDVSQHSAGLHASTADWFKKRGVALIATDVGLDVLPSGVKDDPFPTHVMVINALGISVLDNADTEALVQAAAERKRYDFLLSIAPLRVEGGTGSPVNPIATF</sequence>
<feature type="chain" id="PRO_5046154624" evidence="1">
    <location>
        <begin position="22"/>
        <end position="330"/>
    </location>
</feature>
<feature type="signal peptide" evidence="1">
    <location>
        <begin position="1"/>
        <end position="21"/>
    </location>
</feature>
<dbReference type="Gene3D" id="3.50.30.50">
    <property type="entry name" value="Putative cyclase"/>
    <property type="match status" value="1"/>
</dbReference>
<organism evidence="2 3">
    <name type="scientific">Stigmatella ashevillensis</name>
    <dbReference type="NCBI Taxonomy" id="2995309"/>
    <lineage>
        <taxon>Bacteria</taxon>
        <taxon>Pseudomonadati</taxon>
        <taxon>Myxococcota</taxon>
        <taxon>Myxococcia</taxon>
        <taxon>Myxococcales</taxon>
        <taxon>Cystobacterineae</taxon>
        <taxon>Archangiaceae</taxon>
        <taxon>Stigmatella</taxon>
    </lineage>
</organism>
<evidence type="ECO:0000313" key="3">
    <source>
        <dbReference type="Proteomes" id="UP001221838"/>
    </source>
</evidence>
<dbReference type="Proteomes" id="UP001221838">
    <property type="component" value="Unassembled WGS sequence"/>
</dbReference>
<accession>A0ABT5D985</accession>
<dbReference type="PANTHER" id="PTHR34861:SF10">
    <property type="entry name" value="CYCLASE"/>
    <property type="match status" value="1"/>
</dbReference>
<dbReference type="InterPro" id="IPR007325">
    <property type="entry name" value="KFase/CYL"/>
</dbReference>
<keyword evidence="3" id="KW-1185">Reference proteome</keyword>
<reference evidence="2 3" key="1">
    <citation type="submission" date="2022-11" db="EMBL/GenBank/DDBJ databases">
        <title>Minimal conservation of predation-associated metabolite biosynthetic gene clusters underscores biosynthetic potential of Myxococcota including descriptions for ten novel species: Archangium lansinium sp. nov., Myxococcus landrumus sp. nov., Nannocystis bai.</title>
        <authorList>
            <person name="Ahearne A."/>
            <person name="Stevens C."/>
            <person name="Dowd S."/>
        </authorList>
    </citation>
    <scope>NUCLEOTIDE SEQUENCE [LARGE SCALE GENOMIC DNA]</scope>
    <source>
        <strain evidence="2 3">NCWAL01</strain>
    </source>
</reference>